<feature type="compositionally biased region" description="Polar residues" evidence="4">
    <location>
        <begin position="236"/>
        <end position="245"/>
    </location>
</feature>
<dbReference type="Gene3D" id="3.40.50.300">
    <property type="entry name" value="P-loop containing nucleotide triphosphate hydrolases"/>
    <property type="match status" value="2"/>
</dbReference>
<evidence type="ECO:0000313" key="8">
    <source>
        <dbReference type="Proteomes" id="UP000245119"/>
    </source>
</evidence>
<dbReference type="PANTHER" id="PTHR10903">
    <property type="entry name" value="GTPASE, IMAP FAMILY MEMBER-RELATED"/>
    <property type="match status" value="1"/>
</dbReference>
<keyword evidence="5" id="KW-0472">Membrane</keyword>
<dbReference type="Pfam" id="PF04548">
    <property type="entry name" value="AIG1"/>
    <property type="match status" value="1"/>
</dbReference>
<comment type="caution">
    <text evidence="7">The sequence shown here is derived from an EMBL/GenBank/DDBJ whole genome shotgun (WGS) entry which is preliminary data.</text>
</comment>
<sequence length="579" mass="63280">MESNTRTSLTCYYPEDLNKTRMNFTVYHYSRTGLTAVTSTCHISSVEEAKPTALTCKFSVDVNMTKRNFTVVRLSDADRKAAVIANCTWLRDNLTCTTAFGYQFNNTVTDLVIISVPQASHNHSGTYACNVTGTVSSGFEPCEFLIMPDKSSVSGFITAAIVIVIVIVMCIPLSLIIVILALKKKASHINTRPCEEVEVASERTPMIPYQDGEMDQNPCGNLSDQDMVMIQEETVDTNQKPSQEQDVLGGHSPIQSDGHEEEINQTSLQSGLRDKDTQPLSNGDITGNDKTQDVLGSHSPIQSDGHEEMNQTSPQSGTRDKDTQPLSNGDHKRPLKSGARGDRMSVMSQQKKKGSRKKDVATDDNQAAEIDENTWVEMEIDKETTSYNHRQSGGMIPAASNQDDTSEVQCPHDRIFKILIIGASGSGKSTAGNILLGKDHFQVSNANPFIAESVAAMIGENDREDRHLLDSVVKPNAGAYFSSDLSIGMEELRIIILGKTGCGKSSLGNTLLSSKVFEEQTGINSMTSRSQFAGTHVNGKNVTGSQTGIMKAVIDQYEHFVVKESQDWRLVQSQKSSVT</sequence>
<dbReference type="GO" id="GO:0005525">
    <property type="term" value="F:GTP binding"/>
    <property type="evidence" value="ECO:0007669"/>
    <property type="project" value="UniProtKB-KW"/>
</dbReference>
<comment type="similarity">
    <text evidence="1">Belongs to the TRAFAC class TrmE-Era-EngA-EngB-Septin-like GTPase superfamily. AIG1/Toc34/Toc159-like paraseptin GTPase family. IAN subfamily.</text>
</comment>
<feature type="domain" description="AIG1-type G" evidence="6">
    <location>
        <begin position="492"/>
        <end position="542"/>
    </location>
</feature>
<keyword evidence="3" id="KW-0342">GTP-binding</keyword>
<feature type="transmembrane region" description="Helical" evidence="5">
    <location>
        <begin position="156"/>
        <end position="182"/>
    </location>
</feature>
<dbReference type="AlphaFoldDB" id="A0A2T7NS60"/>
<dbReference type="InterPro" id="IPR006703">
    <property type="entry name" value="G_AIG1"/>
</dbReference>
<dbReference type="InterPro" id="IPR045058">
    <property type="entry name" value="GIMA/IAN/Toc"/>
</dbReference>
<dbReference type="InterPro" id="IPR027417">
    <property type="entry name" value="P-loop_NTPase"/>
</dbReference>
<gene>
    <name evidence="7" type="ORF">C0Q70_17288</name>
</gene>
<evidence type="ECO:0000256" key="1">
    <source>
        <dbReference type="ARBA" id="ARBA00008535"/>
    </source>
</evidence>
<keyword evidence="2" id="KW-0547">Nucleotide-binding</keyword>
<evidence type="ECO:0000256" key="3">
    <source>
        <dbReference type="ARBA" id="ARBA00023134"/>
    </source>
</evidence>
<evidence type="ECO:0000259" key="6">
    <source>
        <dbReference type="Pfam" id="PF04548"/>
    </source>
</evidence>
<name>A0A2T7NS60_POMCA</name>
<dbReference type="Proteomes" id="UP000245119">
    <property type="component" value="Linkage Group LG10"/>
</dbReference>
<evidence type="ECO:0000256" key="2">
    <source>
        <dbReference type="ARBA" id="ARBA00022741"/>
    </source>
</evidence>
<evidence type="ECO:0000313" key="7">
    <source>
        <dbReference type="EMBL" id="PVD24011.1"/>
    </source>
</evidence>
<protein>
    <recommendedName>
        <fullName evidence="6">AIG1-type G domain-containing protein</fullName>
    </recommendedName>
</protein>
<dbReference type="SUPFAM" id="SSF52540">
    <property type="entry name" value="P-loop containing nucleoside triphosphate hydrolases"/>
    <property type="match status" value="2"/>
</dbReference>
<dbReference type="EMBL" id="PZQS01000010">
    <property type="protein sequence ID" value="PVD24011.1"/>
    <property type="molecule type" value="Genomic_DNA"/>
</dbReference>
<proteinExistence type="inferred from homology"/>
<reference evidence="7 8" key="1">
    <citation type="submission" date="2018-04" db="EMBL/GenBank/DDBJ databases">
        <title>The genome of golden apple snail Pomacea canaliculata provides insight into stress tolerance and invasive adaptation.</title>
        <authorList>
            <person name="Liu C."/>
            <person name="Liu B."/>
            <person name="Ren Y."/>
            <person name="Zhang Y."/>
            <person name="Wang H."/>
            <person name="Li S."/>
            <person name="Jiang F."/>
            <person name="Yin L."/>
            <person name="Zhang G."/>
            <person name="Qian W."/>
            <person name="Fan W."/>
        </authorList>
    </citation>
    <scope>NUCLEOTIDE SEQUENCE [LARGE SCALE GENOMIC DNA]</scope>
    <source>
        <strain evidence="7">SZHN2017</strain>
        <tissue evidence="7">Muscle</tissue>
    </source>
</reference>
<keyword evidence="5" id="KW-0812">Transmembrane</keyword>
<feature type="compositionally biased region" description="Polar residues" evidence="4">
    <location>
        <begin position="278"/>
        <end position="289"/>
    </location>
</feature>
<keyword evidence="5" id="KW-1133">Transmembrane helix</keyword>
<accession>A0A2T7NS60</accession>
<organism evidence="7 8">
    <name type="scientific">Pomacea canaliculata</name>
    <name type="common">Golden apple snail</name>
    <dbReference type="NCBI Taxonomy" id="400727"/>
    <lineage>
        <taxon>Eukaryota</taxon>
        <taxon>Metazoa</taxon>
        <taxon>Spiralia</taxon>
        <taxon>Lophotrochozoa</taxon>
        <taxon>Mollusca</taxon>
        <taxon>Gastropoda</taxon>
        <taxon>Caenogastropoda</taxon>
        <taxon>Architaenioglossa</taxon>
        <taxon>Ampullarioidea</taxon>
        <taxon>Ampullariidae</taxon>
        <taxon>Pomacea</taxon>
    </lineage>
</organism>
<dbReference type="OrthoDB" id="2386367at2759"/>
<keyword evidence="8" id="KW-1185">Reference proteome</keyword>
<evidence type="ECO:0000256" key="5">
    <source>
        <dbReference type="SAM" id="Phobius"/>
    </source>
</evidence>
<feature type="region of interest" description="Disordered" evidence="4">
    <location>
        <begin position="235"/>
        <end position="377"/>
    </location>
</feature>
<dbReference type="PANTHER" id="PTHR10903:SF188">
    <property type="entry name" value="GTPASE IMAP FAMILY MEMBER 2-LIKE-RELATED"/>
    <property type="match status" value="1"/>
</dbReference>
<evidence type="ECO:0000256" key="4">
    <source>
        <dbReference type="SAM" id="MobiDB-lite"/>
    </source>
</evidence>